<evidence type="ECO:0000313" key="1">
    <source>
        <dbReference type="EMBL" id="KIM97773.1"/>
    </source>
</evidence>
<gene>
    <name evidence="1" type="ORF">OIDMADRAFT_147303</name>
</gene>
<dbReference type="HOGENOM" id="CLU_2292468_0_0_1"/>
<organism evidence="1 2">
    <name type="scientific">Oidiodendron maius (strain Zn)</name>
    <dbReference type="NCBI Taxonomy" id="913774"/>
    <lineage>
        <taxon>Eukaryota</taxon>
        <taxon>Fungi</taxon>
        <taxon>Dikarya</taxon>
        <taxon>Ascomycota</taxon>
        <taxon>Pezizomycotina</taxon>
        <taxon>Leotiomycetes</taxon>
        <taxon>Leotiomycetes incertae sedis</taxon>
        <taxon>Myxotrichaceae</taxon>
        <taxon>Oidiodendron</taxon>
    </lineage>
</organism>
<reference evidence="2" key="2">
    <citation type="submission" date="2015-01" db="EMBL/GenBank/DDBJ databases">
        <title>Evolutionary Origins and Diversification of the Mycorrhizal Mutualists.</title>
        <authorList>
            <consortium name="DOE Joint Genome Institute"/>
            <consortium name="Mycorrhizal Genomics Consortium"/>
            <person name="Kohler A."/>
            <person name="Kuo A."/>
            <person name="Nagy L.G."/>
            <person name="Floudas D."/>
            <person name="Copeland A."/>
            <person name="Barry K.W."/>
            <person name="Cichocki N."/>
            <person name="Veneault-Fourrey C."/>
            <person name="LaButti K."/>
            <person name="Lindquist E.A."/>
            <person name="Lipzen A."/>
            <person name="Lundell T."/>
            <person name="Morin E."/>
            <person name="Murat C."/>
            <person name="Riley R."/>
            <person name="Ohm R."/>
            <person name="Sun H."/>
            <person name="Tunlid A."/>
            <person name="Henrissat B."/>
            <person name="Grigoriev I.V."/>
            <person name="Hibbett D.S."/>
            <person name="Martin F."/>
        </authorList>
    </citation>
    <scope>NUCLEOTIDE SEQUENCE [LARGE SCALE GENOMIC DNA]</scope>
    <source>
        <strain evidence="2">Zn</strain>
    </source>
</reference>
<reference evidence="1 2" key="1">
    <citation type="submission" date="2014-04" db="EMBL/GenBank/DDBJ databases">
        <authorList>
            <consortium name="DOE Joint Genome Institute"/>
            <person name="Kuo A."/>
            <person name="Martino E."/>
            <person name="Perotto S."/>
            <person name="Kohler A."/>
            <person name="Nagy L.G."/>
            <person name="Floudas D."/>
            <person name="Copeland A."/>
            <person name="Barry K.W."/>
            <person name="Cichocki N."/>
            <person name="Veneault-Fourrey C."/>
            <person name="LaButti K."/>
            <person name="Lindquist E.A."/>
            <person name="Lipzen A."/>
            <person name="Lundell T."/>
            <person name="Morin E."/>
            <person name="Murat C."/>
            <person name="Sun H."/>
            <person name="Tunlid A."/>
            <person name="Henrissat B."/>
            <person name="Grigoriev I.V."/>
            <person name="Hibbett D.S."/>
            <person name="Martin F."/>
            <person name="Nordberg H.P."/>
            <person name="Cantor M.N."/>
            <person name="Hua S.X."/>
        </authorList>
    </citation>
    <scope>NUCLEOTIDE SEQUENCE [LARGE SCALE GENOMIC DNA]</scope>
    <source>
        <strain evidence="1 2">Zn</strain>
    </source>
</reference>
<sequence length="101" mass="11084">MAGEARILLSGHLARSKKWRRRFLALGLSKWIIISIPQLHNEAAARTKVINDPITVRAMEMPERANMEDLGMSVDVWLVVVAPAAAAVHDIETSEGKPSGD</sequence>
<name>A0A0C3CFN7_OIDMZ</name>
<keyword evidence="2" id="KW-1185">Reference proteome</keyword>
<protein>
    <submittedName>
        <fullName evidence="1">Uncharacterized protein</fullName>
    </submittedName>
</protein>
<accession>A0A0C3CFN7</accession>
<evidence type="ECO:0000313" key="2">
    <source>
        <dbReference type="Proteomes" id="UP000054321"/>
    </source>
</evidence>
<dbReference type="AlphaFoldDB" id="A0A0C3CFN7"/>
<dbReference type="InParanoid" id="A0A0C3CFN7"/>
<dbReference type="EMBL" id="KN832881">
    <property type="protein sequence ID" value="KIM97773.1"/>
    <property type="molecule type" value="Genomic_DNA"/>
</dbReference>
<proteinExistence type="predicted"/>
<dbReference type="Proteomes" id="UP000054321">
    <property type="component" value="Unassembled WGS sequence"/>
</dbReference>